<dbReference type="PIRSF" id="PIRSF031780">
    <property type="entry name" value="UCP031780"/>
    <property type="match status" value="1"/>
</dbReference>
<organism evidence="1 2">
    <name type="scientific">Plantimonas leprariae</name>
    <dbReference type="NCBI Taxonomy" id="2615207"/>
    <lineage>
        <taxon>Bacteria</taxon>
        <taxon>Pseudomonadati</taxon>
        <taxon>Pseudomonadota</taxon>
        <taxon>Alphaproteobacteria</taxon>
        <taxon>Hyphomicrobiales</taxon>
        <taxon>Aurantimonadaceae</taxon>
        <taxon>Plantimonas</taxon>
    </lineage>
</organism>
<dbReference type="RefSeq" id="WP_150969040.1">
    <property type="nucleotide sequence ID" value="NZ_VZDO01000004.1"/>
</dbReference>
<dbReference type="Gene3D" id="1.10.790.20">
    <property type="entry name" value="Domain of unknown function DUF1476"/>
    <property type="match status" value="1"/>
</dbReference>
<keyword evidence="2" id="KW-1185">Reference proteome</keyword>
<dbReference type="InterPro" id="IPR038293">
    <property type="entry name" value="ATPase_inh_sub_z_sf"/>
</dbReference>
<accession>A0A7V7PR22</accession>
<dbReference type="InterPro" id="IPR009945">
    <property type="entry name" value="ATPase_inh_sub_z"/>
</dbReference>
<evidence type="ECO:0000313" key="1">
    <source>
        <dbReference type="EMBL" id="KAB0680885.1"/>
    </source>
</evidence>
<comment type="caution">
    <text evidence="1">The sequence shown here is derived from an EMBL/GenBank/DDBJ whole genome shotgun (WGS) entry which is preliminary data.</text>
</comment>
<gene>
    <name evidence="1" type="ORF">F6X38_07830</name>
</gene>
<protein>
    <submittedName>
        <fullName evidence="1">DUF1476 domain-containing protein</fullName>
    </submittedName>
</protein>
<sequence length="105" mass="12392">MSLTDRERDFENRFIHDQELRFRIEARRNKLVALWAAEKLGMPEPDARTYAQDVVRASFMKAGDNDVFEKIRDDLAKGKVQQSDHQVRRTIEEMLLLAERQVMAE</sequence>
<dbReference type="Pfam" id="PF07345">
    <property type="entry name" value="ATPaseInh_sub_z"/>
    <property type="match status" value="1"/>
</dbReference>
<reference evidence="1 2" key="1">
    <citation type="submission" date="2019-09" db="EMBL/GenBank/DDBJ databases">
        <title>YIM 132180 draft genome.</title>
        <authorList>
            <person name="Zhang K."/>
        </authorList>
    </citation>
    <scope>NUCLEOTIDE SEQUENCE [LARGE SCALE GENOMIC DNA]</scope>
    <source>
        <strain evidence="1 2">YIM 132180</strain>
    </source>
</reference>
<dbReference type="EMBL" id="VZDO01000004">
    <property type="protein sequence ID" value="KAB0680885.1"/>
    <property type="molecule type" value="Genomic_DNA"/>
</dbReference>
<proteinExistence type="predicted"/>
<evidence type="ECO:0000313" key="2">
    <source>
        <dbReference type="Proteomes" id="UP000432089"/>
    </source>
</evidence>
<name>A0A7V7PR22_9HYPH</name>
<dbReference type="AlphaFoldDB" id="A0A7V7PR22"/>
<dbReference type="Proteomes" id="UP000432089">
    <property type="component" value="Unassembled WGS sequence"/>
</dbReference>